<evidence type="ECO:0000313" key="2">
    <source>
        <dbReference type="WBParaSite" id="maker-PairedContig_3180-snap-gene-0.4-mRNA-1"/>
    </source>
</evidence>
<feature type="compositionally biased region" description="Polar residues" evidence="1">
    <location>
        <begin position="153"/>
        <end position="170"/>
    </location>
</feature>
<dbReference type="WBParaSite" id="maker-PairedContig_3180-snap-gene-0.4-mRNA-1">
    <property type="protein sequence ID" value="maker-PairedContig_3180-snap-gene-0.4-mRNA-1"/>
    <property type="gene ID" value="maker-PairedContig_3180-snap-gene-0.4"/>
</dbReference>
<reference evidence="2" key="1">
    <citation type="submission" date="2016-11" db="UniProtKB">
        <authorList>
            <consortium name="WormBaseParasite"/>
        </authorList>
    </citation>
    <scope>IDENTIFICATION</scope>
    <source>
        <strain evidence="2">pt0022</strain>
    </source>
</reference>
<feature type="region of interest" description="Disordered" evidence="1">
    <location>
        <begin position="137"/>
        <end position="207"/>
    </location>
</feature>
<name>A0A1I8EMA7_WUCBA</name>
<sequence>MKFGIFKLFSFFIRYHDEFHPDEALFACLLIFASFATCIKKTKNRPKPQESIMLGTTIDTKNDSKQQQSFPKIIMEKHNGKPSPEKPNIEKTLLIEFERENNQVNKSQISKIEKETAADNQNLEICKTQVATIDTSVKSEKTQPEIPAKINEAQAQAQKSVESSKIPSSGKSEKSQKDELKTVKALDTDSHATSRLEESSTKENPIV</sequence>
<proteinExistence type="predicted"/>
<protein>
    <submittedName>
        <fullName evidence="2">Uncharacterized protein</fullName>
    </submittedName>
</protein>
<accession>A0A1I8EMA7</accession>
<feature type="compositionally biased region" description="Basic and acidic residues" evidence="1">
    <location>
        <begin position="171"/>
        <end position="201"/>
    </location>
</feature>
<evidence type="ECO:0000256" key="1">
    <source>
        <dbReference type="SAM" id="MobiDB-lite"/>
    </source>
</evidence>
<dbReference type="AlphaFoldDB" id="A0A1I8EMA7"/>
<organism evidence="2">
    <name type="scientific">Wuchereria bancrofti</name>
    <dbReference type="NCBI Taxonomy" id="6293"/>
    <lineage>
        <taxon>Eukaryota</taxon>
        <taxon>Metazoa</taxon>
        <taxon>Ecdysozoa</taxon>
        <taxon>Nematoda</taxon>
        <taxon>Chromadorea</taxon>
        <taxon>Rhabditida</taxon>
        <taxon>Spirurina</taxon>
        <taxon>Spiruromorpha</taxon>
        <taxon>Filarioidea</taxon>
        <taxon>Onchocercidae</taxon>
        <taxon>Wuchereria</taxon>
    </lineage>
</organism>